<gene>
    <name evidence="3" type="ORF">IAC94_07850</name>
</gene>
<sequence length="271" mass="30633">MKIKKDTVALSLGSCFSAEMGRRMAEAGMEVCVNPFGVLYNPASVASSLLRLADGRPFGPEDVIPRDTNPVREGRPRKAVSPEHRPIAPEGGGYVSFHHHGSFARKTPEEFLEHANAALAQASEAFRRARTVIITFGTAWVFRHLERDIIVSNCHKHPAWEFRRERLSVEDIVSLWAPVLERFSDRHFILTVSPIRHLKDGLHGNQLSKATLLLAEDILVRTCPNAEYFPSYEIIIDELRDRTWFETDGAHPTQAAVDIVWDRFKNAMQIL</sequence>
<dbReference type="Pfam" id="PF08885">
    <property type="entry name" value="GSCFA"/>
    <property type="match status" value="1"/>
</dbReference>
<dbReference type="AlphaFoldDB" id="A0A9D1J775"/>
<reference evidence="3" key="1">
    <citation type="submission" date="2020-10" db="EMBL/GenBank/DDBJ databases">
        <authorList>
            <person name="Gilroy R."/>
        </authorList>
    </citation>
    <scope>NUCLEOTIDE SEQUENCE</scope>
    <source>
        <strain evidence="3">ChiHjej13B12-12457</strain>
    </source>
</reference>
<feature type="domain" description="GSCFA" evidence="2">
    <location>
        <begin position="10"/>
        <end position="264"/>
    </location>
</feature>
<name>A0A9D1J775_9BACT</name>
<protein>
    <submittedName>
        <fullName evidence="3">GSCFA domain-containing protein</fullName>
    </submittedName>
</protein>
<accession>A0A9D1J775</accession>
<evidence type="ECO:0000313" key="4">
    <source>
        <dbReference type="Proteomes" id="UP000886744"/>
    </source>
</evidence>
<evidence type="ECO:0000256" key="1">
    <source>
        <dbReference type="SAM" id="MobiDB-lite"/>
    </source>
</evidence>
<reference evidence="3" key="2">
    <citation type="journal article" date="2021" name="PeerJ">
        <title>Extensive microbial diversity within the chicken gut microbiome revealed by metagenomics and culture.</title>
        <authorList>
            <person name="Gilroy R."/>
            <person name="Ravi A."/>
            <person name="Getino M."/>
            <person name="Pursley I."/>
            <person name="Horton D.L."/>
            <person name="Alikhan N.F."/>
            <person name="Baker D."/>
            <person name="Gharbi K."/>
            <person name="Hall N."/>
            <person name="Watson M."/>
            <person name="Adriaenssens E.M."/>
            <person name="Foster-Nyarko E."/>
            <person name="Jarju S."/>
            <person name="Secka A."/>
            <person name="Antonio M."/>
            <person name="Oren A."/>
            <person name="Chaudhuri R.R."/>
            <person name="La Ragione R."/>
            <person name="Hildebrand F."/>
            <person name="Pallen M.J."/>
        </authorList>
    </citation>
    <scope>NUCLEOTIDE SEQUENCE</scope>
    <source>
        <strain evidence="3">ChiHjej13B12-12457</strain>
    </source>
</reference>
<dbReference type="EMBL" id="DVHI01000096">
    <property type="protein sequence ID" value="HIR63415.1"/>
    <property type="molecule type" value="Genomic_DNA"/>
</dbReference>
<feature type="region of interest" description="Disordered" evidence="1">
    <location>
        <begin position="61"/>
        <end position="85"/>
    </location>
</feature>
<comment type="caution">
    <text evidence="3">The sequence shown here is derived from an EMBL/GenBank/DDBJ whole genome shotgun (WGS) entry which is preliminary data.</text>
</comment>
<dbReference type="InterPro" id="IPR014982">
    <property type="entry name" value="GSCFA"/>
</dbReference>
<evidence type="ECO:0000259" key="2">
    <source>
        <dbReference type="Pfam" id="PF08885"/>
    </source>
</evidence>
<organism evidence="3 4">
    <name type="scientific">Candidatus Coprenecus avistercoris</name>
    <dbReference type="NCBI Taxonomy" id="2840730"/>
    <lineage>
        <taxon>Bacteria</taxon>
        <taxon>Pseudomonadati</taxon>
        <taxon>Bacteroidota</taxon>
        <taxon>Bacteroidia</taxon>
        <taxon>Bacteroidales</taxon>
        <taxon>Rikenellaceae</taxon>
        <taxon>Rikenellaceae incertae sedis</taxon>
        <taxon>Candidatus Coprenecus</taxon>
    </lineage>
</organism>
<dbReference type="Proteomes" id="UP000886744">
    <property type="component" value="Unassembled WGS sequence"/>
</dbReference>
<feature type="compositionally biased region" description="Basic and acidic residues" evidence="1">
    <location>
        <begin position="63"/>
        <end position="85"/>
    </location>
</feature>
<proteinExistence type="predicted"/>
<evidence type="ECO:0000313" key="3">
    <source>
        <dbReference type="EMBL" id="HIR63415.1"/>
    </source>
</evidence>